<evidence type="ECO:0000256" key="9">
    <source>
        <dbReference type="PIRNR" id="PIRNR001936"/>
    </source>
</evidence>
<evidence type="ECO:0000256" key="5">
    <source>
        <dbReference type="ARBA" id="ARBA00022525"/>
    </source>
</evidence>
<keyword evidence="10" id="KW-0732">Signal</keyword>
<dbReference type="GO" id="GO:0060333">
    <property type="term" value="P:type II interferon-mediated signaling pathway"/>
    <property type="evidence" value="ECO:0007669"/>
    <property type="project" value="UniProtKB-ARBA"/>
</dbReference>
<dbReference type="GO" id="GO:0005615">
    <property type="term" value="C:extracellular space"/>
    <property type="evidence" value="ECO:0007669"/>
    <property type="project" value="UniProtKB-KW"/>
</dbReference>
<evidence type="ECO:0000256" key="4">
    <source>
        <dbReference type="ARBA" id="ARBA00022514"/>
    </source>
</evidence>
<dbReference type="GO" id="GO:0002250">
    <property type="term" value="P:adaptive immune response"/>
    <property type="evidence" value="ECO:0007669"/>
    <property type="project" value="TreeGrafter"/>
</dbReference>
<dbReference type="PANTHER" id="PTHR11419">
    <property type="entry name" value="INTERFERON GAMMA"/>
    <property type="match status" value="1"/>
</dbReference>
<dbReference type="Pfam" id="PF00714">
    <property type="entry name" value="IFN-gamma"/>
    <property type="match status" value="1"/>
</dbReference>
<keyword evidence="5 9" id="KW-0964">Secreted</keyword>
<dbReference type="PIRSF" id="PIRSF001936">
    <property type="entry name" value="IFN-gamma"/>
    <property type="match status" value="1"/>
</dbReference>
<keyword evidence="7 9" id="KW-0051">Antiviral defense</keyword>
<organism evidence="11">
    <name type="scientific">Notamacropus eugenii</name>
    <name type="common">Tammar wallaby</name>
    <name type="synonym">Macropus eugenii</name>
    <dbReference type="NCBI Taxonomy" id="9315"/>
    <lineage>
        <taxon>Eukaryota</taxon>
        <taxon>Metazoa</taxon>
        <taxon>Chordata</taxon>
        <taxon>Craniata</taxon>
        <taxon>Vertebrata</taxon>
        <taxon>Euteleostomi</taxon>
        <taxon>Mammalia</taxon>
        <taxon>Metatheria</taxon>
        <taxon>Diprotodontia</taxon>
        <taxon>Macropodidae</taxon>
        <taxon>Notamacropus</taxon>
    </lineage>
</organism>
<comment type="function">
    <text evidence="9">Type II interferon produced by immune cells such as T-cells and NK cells that plays crucial roles in antimicrobial, antiviral, and antitumor responses by activating effector immune cells and enhancing antigen presentation. Primarily signals through the JAK-STAT pathway after interaction with its receptor IFNGR1 to affect gene regulation. Upon IFNG binding, IFNGR1 intracellular domain opens out to allow association of downstream signaling components JAK2, JAK1 and STAT1, leading to STAT1 activation, nuclear translocation and transcription of IFNG-regulated genes. Many of the induced genes are transcription factors such as IRF1 that are able to further drive regulation of a next wave of transcription. Plays a role in class I antigen presentation pathway by inducing a replacement of catalytic proteasome subunits with immunoproteasome subunits. In turn, increases the quantity, quality, and repertoire of peptides for class I MHC loading. Increases the efficiency of peptide generation also by inducing the expression of activator PA28 that associates with the proteasome and alters its proteolytic cleavage preference. Up-regulates as well MHC II complexes on the cell surface by promoting expression of several key molecules such as cathepsins B/CTSB, H/CTSH, and L/CTSL. Participates in the regulation of hematopoietic stem cells during development and under homeostatic conditions by affecting their development, quiescence, and differentiation.</text>
</comment>
<dbReference type="RefSeq" id="XP_072506518.1">
    <property type="nucleotide sequence ID" value="XM_072650417.1"/>
</dbReference>
<protein>
    <recommendedName>
        <fullName evidence="3 9">Interferon gamma</fullName>
        <shortName evidence="9">IFN-gamma</shortName>
    </recommendedName>
</protein>
<comment type="subcellular location">
    <subcellularLocation>
        <location evidence="1 9">Secreted</location>
    </subcellularLocation>
</comment>
<keyword evidence="8" id="KW-0325">Glycoprotein</keyword>
<sequence length="163" mass="19190">MNYSSYLLASWFCLMLGYSQATVREDLKILMDYFNGSTSSDISENGTLFLNMMDRWKEDSDKKIIMSQIVTVYFKIFEIFKNNTTIKKSLENIKEDMIMKFFPNNTASKVNDFEAVINTQVNDVKVQKKAIFELAFIINDLSSKPHLRRRKRRQNRNQGEIKQ</sequence>
<keyword evidence="6 9" id="KW-0341">Growth regulation</keyword>
<dbReference type="PANTHER" id="PTHR11419:SF0">
    <property type="entry name" value="INTERFERON GAMMA"/>
    <property type="match status" value="1"/>
</dbReference>
<comment type="subunit">
    <text evidence="9">Homodimer.</text>
</comment>
<evidence type="ECO:0000256" key="1">
    <source>
        <dbReference type="ARBA" id="ARBA00004613"/>
    </source>
</evidence>
<dbReference type="GeneID" id="140531489"/>
<keyword evidence="4 9" id="KW-0202">Cytokine</keyword>
<dbReference type="SUPFAM" id="SSF47266">
    <property type="entry name" value="4-helical cytokines"/>
    <property type="match status" value="1"/>
</dbReference>
<dbReference type="GO" id="GO:0001774">
    <property type="term" value="P:microglial cell activation"/>
    <property type="evidence" value="ECO:0007669"/>
    <property type="project" value="UniProtKB-ARBA"/>
</dbReference>
<accession>A0A076FVK5</accession>
<dbReference type="GO" id="GO:0006959">
    <property type="term" value="P:humoral immune response"/>
    <property type="evidence" value="ECO:0007669"/>
    <property type="project" value="TreeGrafter"/>
</dbReference>
<dbReference type="EMBL" id="KM057835">
    <property type="protein sequence ID" value="AII23401.1"/>
    <property type="molecule type" value="mRNA"/>
</dbReference>
<evidence type="ECO:0000256" key="3">
    <source>
        <dbReference type="ARBA" id="ARBA00016945"/>
    </source>
</evidence>
<reference evidence="11" key="1">
    <citation type="submission" date="2014-06" db="EMBL/GenBank/DDBJ databases">
        <title>The macropod type 2 interferon gene shares important regulatory and functionally relevant regions with eutherian IFNG.</title>
        <authorList>
            <person name="Alsemgeest J."/>
            <person name="Old J.M."/>
            <person name="Young L.J."/>
        </authorList>
    </citation>
    <scope>NUCLEOTIDE SEQUENCE</scope>
</reference>
<feature type="signal peptide" evidence="10">
    <location>
        <begin position="1"/>
        <end position="21"/>
    </location>
</feature>
<evidence type="ECO:0000256" key="10">
    <source>
        <dbReference type="SAM" id="SignalP"/>
    </source>
</evidence>
<dbReference type="Gene3D" id="1.20.1250.10">
    <property type="match status" value="1"/>
</dbReference>
<evidence type="ECO:0000256" key="8">
    <source>
        <dbReference type="ARBA" id="ARBA00023180"/>
    </source>
</evidence>
<dbReference type="GO" id="GO:0005125">
    <property type="term" value="F:cytokine activity"/>
    <property type="evidence" value="ECO:0007669"/>
    <property type="project" value="UniProtKB-KW"/>
</dbReference>
<proteinExistence type="evidence at transcript level"/>
<evidence type="ECO:0000313" key="11">
    <source>
        <dbReference type="EMBL" id="AII23401.1"/>
    </source>
</evidence>
<dbReference type="AlphaFoldDB" id="A0A076FVK5"/>
<dbReference type="FunFam" id="1.20.1250.10:FF:000007">
    <property type="entry name" value="Interferon gamma"/>
    <property type="match status" value="1"/>
</dbReference>
<dbReference type="InterPro" id="IPR002069">
    <property type="entry name" value="Interferon_gamma"/>
</dbReference>
<dbReference type="GO" id="GO:0005133">
    <property type="term" value="F:type II interferon receptor binding"/>
    <property type="evidence" value="ECO:0007669"/>
    <property type="project" value="InterPro"/>
</dbReference>
<evidence type="ECO:0000256" key="2">
    <source>
        <dbReference type="ARBA" id="ARBA00007566"/>
    </source>
</evidence>
<evidence type="ECO:0000256" key="7">
    <source>
        <dbReference type="ARBA" id="ARBA00023118"/>
    </source>
</evidence>
<name>A0A076FVK5_NOTEU</name>
<comment type="similarity">
    <text evidence="2 9">Belongs to the type II (or gamma) interferon family.</text>
</comment>
<dbReference type="InterPro" id="IPR009079">
    <property type="entry name" value="4_helix_cytokine-like_core"/>
</dbReference>
<evidence type="ECO:0000256" key="6">
    <source>
        <dbReference type="ARBA" id="ARBA00022604"/>
    </source>
</evidence>
<dbReference type="GO" id="GO:0045785">
    <property type="term" value="P:positive regulation of cell adhesion"/>
    <property type="evidence" value="ECO:0007669"/>
    <property type="project" value="UniProtKB-ARBA"/>
</dbReference>
<feature type="chain" id="PRO_5001711870" description="Interferon gamma" evidence="10">
    <location>
        <begin position="22"/>
        <end position="163"/>
    </location>
</feature>
<dbReference type="GO" id="GO:0051607">
    <property type="term" value="P:defense response to virus"/>
    <property type="evidence" value="ECO:0007669"/>
    <property type="project" value="UniProtKB-KW"/>
</dbReference>